<dbReference type="GeneID" id="28767962"/>
<feature type="compositionally biased region" description="Low complexity" evidence="7">
    <location>
        <begin position="1477"/>
        <end position="1486"/>
    </location>
</feature>
<comment type="subcellular location">
    <subcellularLocation>
        <location evidence="2">Chromosome</location>
        <location evidence="2">Telomere</location>
    </subcellularLocation>
    <subcellularLocation>
        <location evidence="1">Nucleus</location>
    </subcellularLocation>
</comment>
<reference evidence="9 10" key="1">
    <citation type="submission" date="2016-05" db="EMBL/GenBank/DDBJ databases">
        <title>Comparative analysis of secretome profiles of manganese(II)-oxidizing ascomycete fungi.</title>
        <authorList>
            <consortium name="DOE Joint Genome Institute"/>
            <person name="Zeiner C.A."/>
            <person name="Purvine S.O."/>
            <person name="Zink E.M."/>
            <person name="Wu S."/>
            <person name="Pasa-Tolic L."/>
            <person name="Chaput D.L."/>
            <person name="Haridas S."/>
            <person name="Grigoriev I.V."/>
            <person name="Santelli C.M."/>
            <person name="Hansel C.M."/>
        </authorList>
    </citation>
    <scope>NUCLEOTIDE SEQUENCE [LARGE SCALE GENOMIC DNA]</scope>
    <source>
        <strain evidence="9 10">AP3s5-JAC2a</strain>
    </source>
</reference>
<keyword evidence="5" id="KW-0539">Nucleus</keyword>
<feature type="compositionally biased region" description="Basic residues" evidence="7">
    <location>
        <begin position="1140"/>
        <end position="1149"/>
    </location>
</feature>
<feature type="domain" description="Telomere-associated protein Rif1 N-terminal" evidence="8">
    <location>
        <begin position="160"/>
        <end position="527"/>
    </location>
</feature>
<feature type="compositionally biased region" description="Basic and acidic residues" evidence="7">
    <location>
        <begin position="1374"/>
        <end position="1385"/>
    </location>
</feature>
<name>A0A177CXI2_9PLEO</name>
<dbReference type="Pfam" id="PF12231">
    <property type="entry name" value="Rif1_N"/>
    <property type="match status" value="1"/>
</dbReference>
<evidence type="ECO:0000313" key="9">
    <source>
        <dbReference type="EMBL" id="OAG12265.1"/>
    </source>
</evidence>
<feature type="region of interest" description="Disordered" evidence="7">
    <location>
        <begin position="54"/>
        <end position="81"/>
    </location>
</feature>
<dbReference type="PANTHER" id="PTHR22928">
    <property type="entry name" value="TELOMERE-ASSOCIATED PROTEIN RIF1"/>
    <property type="match status" value="1"/>
</dbReference>
<gene>
    <name evidence="9" type="ORF">CC84DRAFT_1254571</name>
</gene>
<keyword evidence="6" id="KW-0131">Cell cycle</keyword>
<dbReference type="GO" id="GO:0005634">
    <property type="term" value="C:nucleus"/>
    <property type="evidence" value="ECO:0007669"/>
    <property type="project" value="UniProtKB-SubCell"/>
</dbReference>
<dbReference type="PANTHER" id="PTHR22928:SF3">
    <property type="entry name" value="TELOMERE-ASSOCIATED PROTEIN RIF1"/>
    <property type="match status" value="1"/>
</dbReference>
<evidence type="ECO:0000256" key="2">
    <source>
        <dbReference type="ARBA" id="ARBA00004574"/>
    </source>
</evidence>
<keyword evidence="3" id="KW-0158">Chromosome</keyword>
<dbReference type="GO" id="GO:0000723">
    <property type="term" value="P:telomere maintenance"/>
    <property type="evidence" value="ECO:0007669"/>
    <property type="project" value="TreeGrafter"/>
</dbReference>
<accession>A0A177CXI2</accession>
<dbReference type="Proteomes" id="UP000077069">
    <property type="component" value="Unassembled WGS sequence"/>
</dbReference>
<evidence type="ECO:0000256" key="3">
    <source>
        <dbReference type="ARBA" id="ARBA00022454"/>
    </source>
</evidence>
<dbReference type="SUPFAM" id="SSF48371">
    <property type="entry name" value="ARM repeat"/>
    <property type="match status" value="1"/>
</dbReference>
<feature type="compositionally biased region" description="Low complexity" evidence="7">
    <location>
        <begin position="54"/>
        <end position="76"/>
    </location>
</feature>
<dbReference type="InterPro" id="IPR016024">
    <property type="entry name" value="ARM-type_fold"/>
</dbReference>
<feature type="region of interest" description="Disordered" evidence="7">
    <location>
        <begin position="1110"/>
        <end position="1174"/>
    </location>
</feature>
<dbReference type="RefSeq" id="XP_018042630.1">
    <property type="nucleotide sequence ID" value="XM_018184476.1"/>
</dbReference>
<evidence type="ECO:0000313" key="10">
    <source>
        <dbReference type="Proteomes" id="UP000077069"/>
    </source>
</evidence>
<evidence type="ECO:0000256" key="4">
    <source>
        <dbReference type="ARBA" id="ARBA00022895"/>
    </source>
</evidence>
<evidence type="ECO:0000256" key="1">
    <source>
        <dbReference type="ARBA" id="ARBA00004123"/>
    </source>
</evidence>
<feature type="region of interest" description="Disordered" evidence="7">
    <location>
        <begin position="1363"/>
        <end position="1394"/>
    </location>
</feature>
<organism evidence="9 10">
    <name type="scientific">Paraphaeosphaeria sporulosa</name>
    <dbReference type="NCBI Taxonomy" id="1460663"/>
    <lineage>
        <taxon>Eukaryota</taxon>
        <taxon>Fungi</taxon>
        <taxon>Dikarya</taxon>
        <taxon>Ascomycota</taxon>
        <taxon>Pezizomycotina</taxon>
        <taxon>Dothideomycetes</taxon>
        <taxon>Pleosporomycetidae</taxon>
        <taxon>Pleosporales</taxon>
        <taxon>Massarineae</taxon>
        <taxon>Didymosphaeriaceae</taxon>
        <taxon>Paraphaeosphaeria</taxon>
    </lineage>
</organism>
<feature type="compositionally biased region" description="Polar residues" evidence="7">
    <location>
        <begin position="1154"/>
        <end position="1166"/>
    </location>
</feature>
<dbReference type="STRING" id="1460663.A0A177CXI2"/>
<feature type="region of interest" description="Disordered" evidence="7">
    <location>
        <begin position="1273"/>
        <end position="1334"/>
    </location>
</feature>
<feature type="compositionally biased region" description="Polar residues" evidence="7">
    <location>
        <begin position="1511"/>
        <end position="1538"/>
    </location>
</feature>
<feature type="region of interest" description="Disordered" evidence="7">
    <location>
        <begin position="1"/>
        <end position="25"/>
    </location>
</feature>
<keyword evidence="4" id="KW-0779">Telomere</keyword>
<proteinExistence type="predicted"/>
<sequence>MVFSGSKLESLSVRPPTPPRDIHEADPDAEEVLDFLKDPFGTKEPVAKLLAAKTLLNTPQTSPSSETGIPSSSTRSSSRKKKVNFEAQLAAANGNVVSSQSFIPLHSSPLRPLPQTRVSKPLKSILKPSDAASTPPPADQGTPIQNQSFAEMLDSVMKQLASQTRSNRFDGYHSLQRTMQAYDKLPDPQALVDKMGLITQFIKRDMYAPGISGTGLDTQLLQQALKFLMALIRIQEVRPAMSDEFCNFVIDRIIQVAADPNMPKVAINTHLAVLMQQNFRPRTMTPMRVERILDVMDTIEERVSGLSVLAYRVRIFRKLIQQRPEVMSKNTERWFKHTVKALLSTHKDINQSALDTIISSAKAFGNDRQVTMSVLLVMNKVRSDGETAIHGMAKELQKLLGSDNAAMAPQIWSAVTSLLPGCLDKGQFSAIAEWLKVFEMLFRSTREDVKIQANVALGFLVYAVQLKENTPQVWSKMLVRISQSQLEHQRGKKTERDAATAAYFALLYHAFGPTATHKQLDRYWLDFVADFWRPLVRPSSTGHSSLKHAFAACRVASALFKGNRKPCDPQRTLDLRPQAMLQLQDLPTLDPKWVRKSVPSILEFVEVLLDVTPWTTDDCKDEPAKTMWLSLLNSLNTASSQEVMVSNDSKDAMAHLVNSLRRIWDGHAAQLALSQQKEDSWADKYCFLLETVVMKLGAVRFSDKCLARNEQNDFEAAATPSHRSRLHGPRTSPLLYFVDLLINQSEGKLSDSLRLRALKVLVKPCFDAQNTRLSKLELVRDCSTLVDASTRTPLSDSFWSIACTLLTACLQANTSDGKEQGSRQLGKEYNVVVEAISLGFAYLSREPAGELLLSSLTDTVRREAGEGAVILAVVEKMSENVLKRTGMEAKVTCLPFLSVILRNLPTSIARRIVEQGRQNLWPSTSTSGRSADFDPYNHLYDAIVSIGSAAYEHLNADDANITGSYIEALATSVRQCPPSLLAVYLRKTQEAIRWWIEDPERKLQSRTAWIKVLQTSVLHLWQEVCAAMHKLPRNNGQILIHLEPLITSGFVSRRRGIVESSIAAWNATFGREQALRYPSRLEETLRRLGSTTELSLPGLEVREGDDVIAPSIYDSDSNTDASEPKKRTPRVKVAPFKITKSSRKSRSKSRSPMVPSTSTKKVSSGRTPKGRLRHENSQLQFEPIISSPSNPNDQESQILTERQREVYERQMRSSNVYVDMRSMSPRPAQIARARSPLEFHSDAMSVDSLPAVTSRTPLRNVRALGEMEVFVGSSPTPQARTRSHEVVSDRTSMATPTAVRTAQSAHDHEELGSSPPRFEKETVHQTRGSQLRDEVESFEANHGTGDRYGGSSMSFDDGMTIDEADFLTGTPDGDPDKAVEEHTSEIDASDIPSSTLDLQLTAQLDAEIQAQEYAAVTKTPSQQLPSKDESTVLDLPVTESGQSNTDTTSTSRVGDSFSSLAADSETSQVRSLRRSGRTPSTSSPQSVNAKKRKSSSGRGPGRPKKNKTEESPSNGVATTPQVQAISSNGSAASPTPTGRTIIVPDTTRAQSNRRSASLLGRVENRPEDVVVEDTPAPKRARRSIDKDVSEARQSTPTTSHQSRTMRLGHVRVTPRHSDAPSAVRDSSAAAGDVDMQHITHETSASVETPLDVGEQNAHVALQLPDATRAASQVHESQAQLASHSAATPSRSFAERVILTPRSIIDKLKAFKDALFGAPQLALNRQEHREVDDLMFDIRRAVHAAGARGEETSQ</sequence>
<feature type="compositionally biased region" description="Basic residues" evidence="7">
    <location>
        <begin position="1489"/>
        <end position="1505"/>
    </location>
</feature>
<evidence type="ECO:0000256" key="6">
    <source>
        <dbReference type="ARBA" id="ARBA00023306"/>
    </source>
</evidence>
<keyword evidence="10" id="KW-1185">Reference proteome</keyword>
<evidence type="ECO:0000256" key="5">
    <source>
        <dbReference type="ARBA" id="ARBA00023242"/>
    </source>
</evidence>
<feature type="compositionally biased region" description="Basic and acidic residues" evidence="7">
    <location>
        <begin position="1305"/>
        <end position="1334"/>
    </location>
</feature>
<dbReference type="OrthoDB" id="5399929at2759"/>
<dbReference type="InterPro" id="IPR022031">
    <property type="entry name" value="Rif1_N"/>
</dbReference>
<feature type="compositionally biased region" description="Polar residues" evidence="7">
    <location>
        <begin position="1289"/>
        <end position="1304"/>
    </location>
</feature>
<evidence type="ECO:0000259" key="8">
    <source>
        <dbReference type="Pfam" id="PF12231"/>
    </source>
</evidence>
<feature type="compositionally biased region" description="Polar residues" evidence="7">
    <location>
        <begin position="1439"/>
        <end position="1469"/>
    </location>
</feature>
<dbReference type="InParanoid" id="A0A177CXI2"/>
<feature type="region of interest" description="Disordered" evidence="7">
    <location>
        <begin position="1436"/>
        <end position="1603"/>
    </location>
</feature>
<feature type="compositionally biased region" description="Polar residues" evidence="7">
    <location>
        <begin position="1591"/>
        <end position="1603"/>
    </location>
</feature>
<protein>
    <recommendedName>
        <fullName evidence="8">Telomere-associated protein Rif1 N-terminal domain-containing protein</fullName>
    </recommendedName>
</protein>
<dbReference type="GO" id="GO:0140445">
    <property type="term" value="C:chromosome, telomeric repeat region"/>
    <property type="evidence" value="ECO:0007669"/>
    <property type="project" value="TreeGrafter"/>
</dbReference>
<evidence type="ECO:0000256" key="7">
    <source>
        <dbReference type="SAM" id="MobiDB-lite"/>
    </source>
</evidence>
<dbReference type="EMBL" id="KV441548">
    <property type="protein sequence ID" value="OAG12265.1"/>
    <property type="molecule type" value="Genomic_DNA"/>
</dbReference>